<evidence type="ECO:0000259" key="5">
    <source>
        <dbReference type="PROSITE" id="PS50011"/>
    </source>
</evidence>
<dbReference type="GO" id="GO:0004672">
    <property type="term" value="F:protein kinase activity"/>
    <property type="evidence" value="ECO:0007669"/>
    <property type="project" value="InterPro"/>
</dbReference>
<feature type="repeat" description="ANK" evidence="3">
    <location>
        <begin position="333"/>
        <end position="365"/>
    </location>
</feature>
<dbReference type="OMA" id="DIDCANE"/>
<organism evidence="6 7">
    <name type="scientific">Phytophthora ramorum</name>
    <name type="common">Sudden oak death agent</name>
    <dbReference type="NCBI Taxonomy" id="164328"/>
    <lineage>
        <taxon>Eukaryota</taxon>
        <taxon>Sar</taxon>
        <taxon>Stramenopiles</taxon>
        <taxon>Oomycota</taxon>
        <taxon>Peronosporomycetes</taxon>
        <taxon>Peronosporales</taxon>
        <taxon>Peronosporaceae</taxon>
        <taxon>Phytophthora</taxon>
    </lineage>
</organism>
<feature type="domain" description="Protein kinase" evidence="5">
    <location>
        <begin position="912"/>
        <end position="1159"/>
    </location>
</feature>
<dbReference type="PANTHER" id="PTHR24123">
    <property type="entry name" value="ANKYRIN REPEAT-CONTAINING"/>
    <property type="match status" value="1"/>
</dbReference>
<protein>
    <recommendedName>
        <fullName evidence="5">Protein kinase domain-containing protein</fullName>
    </recommendedName>
</protein>
<dbReference type="PROSITE" id="PS50297">
    <property type="entry name" value="ANK_REP_REGION"/>
    <property type="match status" value="8"/>
</dbReference>
<dbReference type="AlphaFoldDB" id="H3GRL7"/>
<dbReference type="Pfam" id="PF07714">
    <property type="entry name" value="PK_Tyr_Ser-Thr"/>
    <property type="match status" value="1"/>
</dbReference>
<dbReference type="PANTHER" id="PTHR24123:SF33">
    <property type="entry name" value="PROTEIN HOS4"/>
    <property type="match status" value="1"/>
</dbReference>
<dbReference type="InterPro" id="IPR001245">
    <property type="entry name" value="Ser-Thr/Tyr_kinase_cat_dom"/>
</dbReference>
<dbReference type="EnsemblProtists" id="Phyra79521">
    <property type="protein sequence ID" value="Phyra79521"/>
    <property type="gene ID" value="Phyra79521"/>
</dbReference>
<dbReference type="PROSITE" id="PS50088">
    <property type="entry name" value="ANK_REPEAT"/>
    <property type="match status" value="8"/>
</dbReference>
<dbReference type="VEuPathDB" id="FungiDB:KRP23_11385"/>
<dbReference type="eggNOG" id="KOG4177">
    <property type="taxonomic scope" value="Eukaryota"/>
</dbReference>
<dbReference type="InterPro" id="IPR002110">
    <property type="entry name" value="Ankyrin_rpt"/>
</dbReference>
<sequence>MVRMVVTNKLVPDIDCANENGWTALLYAASNDHTGIVKLLLDHGASLEARNYQGMQALHLAAAQGFLGTVKVLVEAGADIASVGLDSLTPLLAASMNGHSSVVMFLVEWLVTKNEHGKARELLEAPRNEGWTLLNVAADSGDLDMVVFLTEHGAALNTKNDNGYSPLHSAVAKSHGDVVKHFLSIEADVDTLTTIGVTPLGTAARWGLAEMAELLLDAGADLHAVNHNWCTPLLTAVTHGHEEVVKLLLERGADLEDRTNEGWTPLLVAAERGYSALIKLLVGRGASINSEAHDGKTGLSVATRQGEVETCRILIKLLVDRDELNVVNVPDIDGRTALHYAASKGSLELMELLVQHGAAVNAADYHGDTPTNLAIMECHVDIFDYLAMHGAASFNDSNGIWTLAALQELYLRLFEHDDQRATSDPKWFIDPSTIQFESSAQPKSIIAESLVGSWLGAPVIILETWFMRHPDVLYNLSTEATELSVKLRVSFAKEVARWLPLNHPHVLKLYGACHRVQLLLVVERVTGGKMRAYLQNHPEKTWKILYEVALAVKYLHERGIVHGHICGDNIFVTEDGSAKLGGFGACSVFSGKEQETTVWEPEECLVGVESTTESDVYSLGMCVIEAVTGEAPYAQEQREQQDVRHLISNGVFAERSSKFGDREWHLVTRMSSFSVRQRLSIDDVVRELEELAADEARSLSPELYQRLAGGQDADVEEQLALGVSLTDNQLGGMELERQALARLCDLWQATPLAVRGLPESSMQRFCNTVAGLLNHLKRYSTNTSAVSTRYSERQRTGAMFSLHNEIDRLARQLGVDDSNSTENHKWRQNWYNIRVARLKRFEATLTDTELEKLEQHQDHVEVLTCLYFELTRHRMSYTPIQPRIFHAACQRIKRLPDVKVEDWFLPPYEVDFDHLGAFNSGGYGSVHHGMWMNSRVVVKKVFAQDPEAFEREVGIWFQLFHPFVVQLFGACHLDGQQFFVCEDEVNGQLDRYLRRRDVSRRQVVWQRLHETAVALQYLHHKEVLHRDLKCNNILIGSDGKAKLADFGLSSVISEGEDTPRANGAVRWKAPELLRGEAASCASDVYGLAMCILEAVTDEYPWGNAVSDVQVRYFVLESKAIIRPAGFSDAQWGLVERMTSSDPTARLSLEQVVEMMREFAEHEASEAANEPNVPEQDEVEPTRVQAETSTANCNSTLSAVSSRAASCADSTSDDRYAPSY</sequence>
<feature type="compositionally biased region" description="Polar residues" evidence="4">
    <location>
        <begin position="1184"/>
        <end position="1193"/>
    </location>
</feature>
<proteinExistence type="predicted"/>
<evidence type="ECO:0000256" key="1">
    <source>
        <dbReference type="ARBA" id="ARBA00022737"/>
    </source>
</evidence>
<dbReference type="InterPro" id="IPR008271">
    <property type="entry name" value="Ser/Thr_kinase_AS"/>
</dbReference>
<feature type="repeat" description="ANK" evidence="3">
    <location>
        <begin position="228"/>
        <end position="260"/>
    </location>
</feature>
<feature type="domain" description="Protein kinase" evidence="5">
    <location>
        <begin position="383"/>
        <end position="691"/>
    </location>
</feature>
<dbReference type="InterPro" id="IPR051165">
    <property type="entry name" value="Multifunctional_ANK_Repeat"/>
</dbReference>
<name>H3GRL7_PHYRM</name>
<evidence type="ECO:0000313" key="6">
    <source>
        <dbReference type="EnsemblProtists" id="Phyra79521"/>
    </source>
</evidence>
<feature type="repeat" description="ANK" evidence="3">
    <location>
        <begin position="162"/>
        <end position="194"/>
    </location>
</feature>
<dbReference type="SUPFAM" id="SSF56112">
    <property type="entry name" value="Protein kinase-like (PK-like)"/>
    <property type="match status" value="2"/>
</dbReference>
<dbReference type="eggNOG" id="KOG0192">
    <property type="taxonomic scope" value="Eukaryota"/>
</dbReference>
<feature type="repeat" description="ANK" evidence="3">
    <location>
        <begin position="129"/>
        <end position="161"/>
    </location>
</feature>
<feature type="region of interest" description="Disordered" evidence="4">
    <location>
        <begin position="1161"/>
        <end position="1193"/>
    </location>
</feature>
<dbReference type="STRING" id="164328.H3GRL7"/>
<accession>H3GRL7</accession>
<dbReference type="Proteomes" id="UP000005238">
    <property type="component" value="Unassembled WGS sequence"/>
</dbReference>
<evidence type="ECO:0000256" key="3">
    <source>
        <dbReference type="PROSITE-ProRule" id="PRU00023"/>
    </source>
</evidence>
<dbReference type="eggNOG" id="KOG0198">
    <property type="taxonomic scope" value="Eukaryota"/>
</dbReference>
<dbReference type="Gene3D" id="1.10.510.10">
    <property type="entry name" value="Transferase(Phosphotransferase) domain 1"/>
    <property type="match status" value="2"/>
</dbReference>
<dbReference type="Pfam" id="PF00069">
    <property type="entry name" value="Pkinase"/>
    <property type="match status" value="1"/>
</dbReference>
<feature type="repeat" description="ANK" evidence="3">
    <location>
        <begin position="195"/>
        <end position="227"/>
    </location>
</feature>
<dbReference type="InterPro" id="IPR000719">
    <property type="entry name" value="Prot_kinase_dom"/>
</dbReference>
<dbReference type="Pfam" id="PF00023">
    <property type="entry name" value="Ank"/>
    <property type="match status" value="1"/>
</dbReference>
<dbReference type="EMBL" id="DS566038">
    <property type="status" value="NOT_ANNOTATED_CDS"/>
    <property type="molecule type" value="Genomic_DNA"/>
</dbReference>
<reference evidence="6" key="2">
    <citation type="submission" date="2015-06" db="UniProtKB">
        <authorList>
            <consortium name="EnsemblProtists"/>
        </authorList>
    </citation>
    <scope>IDENTIFICATION</scope>
    <source>
        <strain evidence="6">Pr102</strain>
    </source>
</reference>
<feature type="repeat" description="ANK" evidence="3">
    <location>
        <begin position="20"/>
        <end position="52"/>
    </location>
</feature>
<dbReference type="SMART" id="SM00248">
    <property type="entry name" value="ANK"/>
    <property type="match status" value="11"/>
</dbReference>
<evidence type="ECO:0000256" key="2">
    <source>
        <dbReference type="ARBA" id="ARBA00023043"/>
    </source>
</evidence>
<dbReference type="Gene3D" id="1.25.40.20">
    <property type="entry name" value="Ankyrin repeat-containing domain"/>
    <property type="match status" value="4"/>
</dbReference>
<dbReference type="SMART" id="SM00220">
    <property type="entry name" value="S_TKc"/>
    <property type="match status" value="1"/>
</dbReference>
<feature type="repeat" description="ANK" evidence="3">
    <location>
        <begin position="53"/>
        <end position="85"/>
    </location>
</feature>
<evidence type="ECO:0000313" key="7">
    <source>
        <dbReference type="Proteomes" id="UP000005238"/>
    </source>
</evidence>
<dbReference type="HOGENOM" id="CLU_002535_0_0_1"/>
<keyword evidence="1" id="KW-0677">Repeat</keyword>
<evidence type="ECO:0000256" key="4">
    <source>
        <dbReference type="SAM" id="MobiDB-lite"/>
    </source>
</evidence>
<dbReference type="InterPro" id="IPR036770">
    <property type="entry name" value="Ankyrin_rpt-contain_sf"/>
</dbReference>
<dbReference type="PROSITE" id="PS00108">
    <property type="entry name" value="PROTEIN_KINASE_ST"/>
    <property type="match status" value="1"/>
</dbReference>
<keyword evidence="2 3" id="KW-0040">ANK repeat</keyword>
<dbReference type="VEuPathDB" id="FungiDB:KRP22_8706"/>
<reference evidence="7" key="1">
    <citation type="journal article" date="2006" name="Science">
        <title>Phytophthora genome sequences uncover evolutionary origins and mechanisms of pathogenesis.</title>
        <authorList>
            <person name="Tyler B.M."/>
            <person name="Tripathy S."/>
            <person name="Zhang X."/>
            <person name="Dehal P."/>
            <person name="Jiang R.H."/>
            <person name="Aerts A."/>
            <person name="Arredondo F.D."/>
            <person name="Baxter L."/>
            <person name="Bensasson D."/>
            <person name="Beynon J.L."/>
            <person name="Chapman J."/>
            <person name="Damasceno C.M."/>
            <person name="Dorrance A.E."/>
            <person name="Dou D."/>
            <person name="Dickerman A.W."/>
            <person name="Dubchak I.L."/>
            <person name="Garbelotto M."/>
            <person name="Gijzen M."/>
            <person name="Gordon S.G."/>
            <person name="Govers F."/>
            <person name="Grunwald N.J."/>
            <person name="Huang W."/>
            <person name="Ivors K.L."/>
            <person name="Jones R.W."/>
            <person name="Kamoun S."/>
            <person name="Krampis K."/>
            <person name="Lamour K.H."/>
            <person name="Lee M.K."/>
            <person name="McDonald W.H."/>
            <person name="Medina M."/>
            <person name="Meijer H.J."/>
            <person name="Nordberg E.K."/>
            <person name="Maclean D.J."/>
            <person name="Ospina-Giraldo M.D."/>
            <person name="Morris P.F."/>
            <person name="Phuntumart V."/>
            <person name="Putnam N.H."/>
            <person name="Rash S."/>
            <person name="Rose J.K."/>
            <person name="Sakihama Y."/>
            <person name="Salamov A.A."/>
            <person name="Savidor A."/>
            <person name="Scheuring C.F."/>
            <person name="Smith B.M."/>
            <person name="Sobral B.W."/>
            <person name="Terry A."/>
            <person name="Torto-Alalibo T.A."/>
            <person name="Win J."/>
            <person name="Xu Z."/>
            <person name="Zhang H."/>
            <person name="Grigoriev I.V."/>
            <person name="Rokhsar D.S."/>
            <person name="Boore J.L."/>
        </authorList>
    </citation>
    <scope>NUCLEOTIDE SEQUENCE [LARGE SCALE GENOMIC DNA]</scope>
    <source>
        <strain evidence="7">Pr102</strain>
    </source>
</reference>
<dbReference type="InParanoid" id="H3GRL7"/>
<dbReference type="SUPFAM" id="SSF48403">
    <property type="entry name" value="Ankyrin repeat"/>
    <property type="match status" value="1"/>
</dbReference>
<dbReference type="GO" id="GO:0005524">
    <property type="term" value="F:ATP binding"/>
    <property type="evidence" value="ECO:0007669"/>
    <property type="project" value="InterPro"/>
</dbReference>
<dbReference type="PROSITE" id="PS50011">
    <property type="entry name" value="PROTEIN_KINASE_DOM"/>
    <property type="match status" value="2"/>
</dbReference>
<dbReference type="InterPro" id="IPR011009">
    <property type="entry name" value="Kinase-like_dom_sf"/>
</dbReference>
<dbReference type="Pfam" id="PF12796">
    <property type="entry name" value="Ank_2"/>
    <property type="match status" value="4"/>
</dbReference>
<keyword evidence="7" id="KW-1185">Reference proteome</keyword>
<feature type="repeat" description="ANK" evidence="3">
    <location>
        <begin position="261"/>
        <end position="293"/>
    </location>
</feature>
<dbReference type="CDD" id="cd00180">
    <property type="entry name" value="PKc"/>
    <property type="match status" value="1"/>
</dbReference>